<dbReference type="Proteomes" id="UP001153269">
    <property type="component" value="Unassembled WGS sequence"/>
</dbReference>
<organism evidence="1 2">
    <name type="scientific">Pleuronectes platessa</name>
    <name type="common">European plaice</name>
    <dbReference type="NCBI Taxonomy" id="8262"/>
    <lineage>
        <taxon>Eukaryota</taxon>
        <taxon>Metazoa</taxon>
        <taxon>Chordata</taxon>
        <taxon>Craniata</taxon>
        <taxon>Vertebrata</taxon>
        <taxon>Euteleostomi</taxon>
        <taxon>Actinopterygii</taxon>
        <taxon>Neopterygii</taxon>
        <taxon>Teleostei</taxon>
        <taxon>Neoteleostei</taxon>
        <taxon>Acanthomorphata</taxon>
        <taxon>Carangaria</taxon>
        <taxon>Pleuronectiformes</taxon>
        <taxon>Pleuronectoidei</taxon>
        <taxon>Pleuronectidae</taxon>
        <taxon>Pleuronectes</taxon>
    </lineage>
</organism>
<dbReference type="EMBL" id="CADEAL010004036">
    <property type="protein sequence ID" value="CAB1450007.1"/>
    <property type="molecule type" value="Genomic_DNA"/>
</dbReference>
<keyword evidence="2" id="KW-1185">Reference proteome</keyword>
<comment type="caution">
    <text evidence="1">The sequence shown here is derived from an EMBL/GenBank/DDBJ whole genome shotgun (WGS) entry which is preliminary data.</text>
</comment>
<evidence type="ECO:0000313" key="2">
    <source>
        <dbReference type="Proteomes" id="UP001153269"/>
    </source>
</evidence>
<name>A0A9N7VCC3_PLEPL</name>
<sequence>MRKVRTPAVGYRKSMVGRRHRPPVVIISICGDDKVTPGFVSTERGKERPPSQIKESLGFRGDNREELPYEYDHGTPALKTINLPAPSAATPDNLLDIPS</sequence>
<proteinExistence type="predicted"/>
<accession>A0A9N7VCC3</accession>
<reference evidence="1" key="1">
    <citation type="submission" date="2020-03" db="EMBL/GenBank/DDBJ databases">
        <authorList>
            <person name="Weist P."/>
        </authorList>
    </citation>
    <scope>NUCLEOTIDE SEQUENCE</scope>
</reference>
<evidence type="ECO:0000313" key="1">
    <source>
        <dbReference type="EMBL" id="CAB1450007.1"/>
    </source>
</evidence>
<dbReference type="AlphaFoldDB" id="A0A9N7VCC3"/>
<gene>
    <name evidence="1" type="ORF">PLEPLA_LOCUS37693</name>
</gene>
<protein>
    <submittedName>
        <fullName evidence="1">Uncharacterized protein</fullName>
    </submittedName>
</protein>